<keyword evidence="5" id="KW-0325">Glycoprotein</keyword>
<dbReference type="AlphaFoldDB" id="M4SYT1"/>
<name>M4SYT1_9TRYP</name>
<comment type="subcellular location">
    <subcellularLocation>
        <location evidence="1">Cell membrane</location>
        <topology evidence="1">Lipid-anchor</topology>
        <topology evidence="1">GPI-anchor</topology>
    </subcellularLocation>
</comment>
<dbReference type="GO" id="GO:0042783">
    <property type="term" value="P:symbiont-mediated evasion of host immune response"/>
    <property type="evidence" value="ECO:0007669"/>
    <property type="project" value="InterPro"/>
</dbReference>
<feature type="region of interest" description="Disordered" evidence="8">
    <location>
        <begin position="403"/>
        <end position="434"/>
    </location>
</feature>
<dbReference type="Gene3D" id="1.10.470.10">
    <property type="entry name" value="Variant Surface Glycoprotein, subunit A, domain 2"/>
    <property type="match status" value="1"/>
</dbReference>
<evidence type="ECO:0000256" key="3">
    <source>
        <dbReference type="ARBA" id="ARBA00022622"/>
    </source>
</evidence>
<evidence type="ECO:0000259" key="10">
    <source>
        <dbReference type="Pfam" id="PF00913"/>
    </source>
</evidence>
<feature type="coiled-coil region" evidence="7">
    <location>
        <begin position="277"/>
        <end position="304"/>
    </location>
</feature>
<feature type="signal peptide" evidence="9">
    <location>
        <begin position="1"/>
        <end position="23"/>
    </location>
</feature>
<reference evidence="11" key="1">
    <citation type="submission" date="2013-02" db="EMBL/GenBank/DDBJ databases">
        <authorList>
            <person name="Cross G.A.M."/>
            <person name="Kim H.-S."/>
            <person name="Wickstead B."/>
        </authorList>
    </citation>
    <scope>NUCLEOTIDE SEQUENCE</scope>
    <source>
        <strain evidence="11">Lister 427</strain>
    </source>
</reference>
<keyword evidence="2" id="KW-1003">Cell membrane</keyword>
<dbReference type="GO" id="GO:0005886">
    <property type="term" value="C:plasma membrane"/>
    <property type="evidence" value="ECO:0007669"/>
    <property type="project" value="UniProtKB-SubCell"/>
</dbReference>
<feature type="compositionally biased region" description="Basic and acidic residues" evidence="8">
    <location>
        <begin position="414"/>
        <end position="434"/>
    </location>
</feature>
<keyword evidence="9" id="KW-0732">Signal</keyword>
<keyword evidence="7" id="KW-0175">Coiled coil</keyword>
<feature type="region of interest" description="Disordered" evidence="8">
    <location>
        <begin position="165"/>
        <end position="184"/>
    </location>
</feature>
<dbReference type="VEuPathDB" id="TriTrypDB:Tb427_000104800"/>
<protein>
    <submittedName>
        <fullName evidence="11">Variant surface glycoprotein 821</fullName>
    </submittedName>
</protein>
<evidence type="ECO:0000256" key="9">
    <source>
        <dbReference type="SAM" id="SignalP"/>
    </source>
</evidence>
<evidence type="ECO:0000256" key="7">
    <source>
        <dbReference type="SAM" id="Coils"/>
    </source>
</evidence>
<accession>M4SYT1</accession>
<dbReference type="Gene3D" id="3.90.150.10">
    <property type="entry name" value="Variant Surface Glycoprotein, subunit A domain 1"/>
    <property type="match status" value="1"/>
</dbReference>
<dbReference type="SUPFAM" id="SSF58087">
    <property type="entry name" value="Variant surface glycoprotein (N-terminal domain)"/>
    <property type="match status" value="1"/>
</dbReference>
<evidence type="ECO:0000256" key="1">
    <source>
        <dbReference type="ARBA" id="ARBA00004609"/>
    </source>
</evidence>
<dbReference type="Pfam" id="PF00913">
    <property type="entry name" value="Trypan_glycop"/>
    <property type="match status" value="1"/>
</dbReference>
<sequence length="495" mass="53637">MAQTTATIAFVVFVTANLGSVNSELHDTKAELKKACDTATYFRQVSENGHRHLKAALSSVTAAVTKANKLLVLSARNNGNQAQAAQLIASQLLKQIQTTAKTLEQNTADALEGIAAANRISGSQELIAELETTLIADNNVRTLADAVNSQLVKVKPEITANKNGACQKAENQREDLTSGGTRGDGQTLTWSLTALEANTPGTTPNQPLTLCGSNTGDNRAVSAITCDTQTTQIGIKGGNVFKASRVDITRKTTGVNTEYTDLADSTKVPTAKTLNPELKLLRKLEKAAEELEKLSINNDATTLAQQEQIKSVIAKALDGEEGSYSKPETKTKVDAILKELFGDKAENVKTTIDQDLKELKPSKAAVGGNGEKKLETINDPKELADAQIYYTVKNYIADQEEKKKKQAGSSCPTKADKASEPPKSADECKKHNTEKACKDETGCDFDETKDPKCFPKVETDKKDEKSFSRNLRVSVSQEFFVFMSLTQFEDFFSKL</sequence>
<evidence type="ECO:0000256" key="2">
    <source>
        <dbReference type="ARBA" id="ARBA00022475"/>
    </source>
</evidence>
<evidence type="ECO:0000256" key="8">
    <source>
        <dbReference type="SAM" id="MobiDB-lite"/>
    </source>
</evidence>
<feature type="domain" description="Trypanosome variant surface glycoprotein A-type N-terminal" evidence="10">
    <location>
        <begin position="28"/>
        <end position="391"/>
    </location>
</feature>
<evidence type="ECO:0000256" key="4">
    <source>
        <dbReference type="ARBA" id="ARBA00023136"/>
    </source>
</evidence>
<keyword evidence="3" id="KW-0336">GPI-anchor</keyword>
<dbReference type="GO" id="GO:0098552">
    <property type="term" value="C:side of membrane"/>
    <property type="evidence" value="ECO:0007669"/>
    <property type="project" value="UniProtKB-KW"/>
</dbReference>
<dbReference type="VEuPathDB" id="TriTrypDB:Tb927.9.17410"/>
<keyword evidence="6" id="KW-0449">Lipoprotein</keyword>
<feature type="chain" id="PRO_5004057702" evidence="9">
    <location>
        <begin position="24"/>
        <end position="495"/>
    </location>
</feature>
<keyword evidence="4" id="KW-0472">Membrane</keyword>
<evidence type="ECO:0000256" key="5">
    <source>
        <dbReference type="ARBA" id="ARBA00023180"/>
    </source>
</evidence>
<dbReference type="InterPro" id="IPR001812">
    <property type="entry name" value="Trypano_VSG_A_N_dom"/>
</dbReference>
<dbReference type="EMBL" id="KC613843">
    <property type="protein sequence ID" value="AGH61274.1"/>
    <property type="molecule type" value="Genomic_DNA"/>
</dbReference>
<reference evidence="11" key="2">
    <citation type="journal article" date="2014" name="Mol. Biochem. Parasitol.">
        <title>Capturing the variant surface glycoprotein repertoire (the VSGnome) of Trypanosoma brucei Lister 427.</title>
        <authorList>
            <person name="Cross G.A."/>
            <person name="Kim H.S."/>
            <person name="Wickstead B."/>
        </authorList>
    </citation>
    <scope>NUCLEOTIDE SEQUENCE</scope>
    <source>
        <strain evidence="11">Lister 427</strain>
    </source>
</reference>
<proteinExistence type="predicted"/>
<evidence type="ECO:0000313" key="11">
    <source>
        <dbReference type="EMBL" id="AGH61274.1"/>
    </source>
</evidence>
<evidence type="ECO:0000256" key="6">
    <source>
        <dbReference type="ARBA" id="ARBA00023288"/>
    </source>
</evidence>
<organism evidence="11">
    <name type="scientific">Trypanosoma brucei</name>
    <dbReference type="NCBI Taxonomy" id="5691"/>
    <lineage>
        <taxon>Eukaryota</taxon>
        <taxon>Discoba</taxon>
        <taxon>Euglenozoa</taxon>
        <taxon>Kinetoplastea</taxon>
        <taxon>Metakinetoplastina</taxon>
        <taxon>Trypanosomatida</taxon>
        <taxon>Trypanosomatidae</taxon>
        <taxon>Trypanosoma</taxon>
    </lineage>
</organism>